<sequence length="257" mass="27424">MSGTSLFRDLEGQSVFITGGGSGIGAALTDGFLQQGARVTFVGRSDASAFCAEMADKHPGNRPQFIRCDITDTPAFKASIAEAEARHGPVTVLVNNAANDTRHTSEEVTPEFWDWMQAINLKAYFFACQAVIAGMRASGGGAIVNFSSISYMMGNTGYPAYTTANAGITGLTRSLAREFGPDRIRINALAPGWVLTERQKDLWVTPEGLAAHLERQCLKEPLEPQDIVDATLFLSSRASRMITGQTLAVDGGVVVSG</sequence>
<protein>
    <submittedName>
        <fullName evidence="4">SDR family oxidoreductase</fullName>
    </submittedName>
</protein>
<dbReference type="SMART" id="SM00822">
    <property type="entry name" value="PKS_KR"/>
    <property type="match status" value="1"/>
</dbReference>
<evidence type="ECO:0000313" key="4">
    <source>
        <dbReference type="EMBL" id="MBA4610798.1"/>
    </source>
</evidence>
<evidence type="ECO:0000256" key="1">
    <source>
        <dbReference type="ARBA" id="ARBA00006484"/>
    </source>
</evidence>
<dbReference type="InterPro" id="IPR057326">
    <property type="entry name" value="KR_dom"/>
</dbReference>
<reference evidence="4 5" key="1">
    <citation type="submission" date="2020-07" db="EMBL/GenBank/DDBJ databases">
        <authorList>
            <person name="Li M."/>
        </authorList>
    </citation>
    <scope>NUCLEOTIDE SEQUENCE [LARGE SCALE GENOMIC DNA]</scope>
    <source>
        <strain evidence="4 5">DSM 23284</strain>
    </source>
</reference>
<proteinExistence type="inferred from homology"/>
<dbReference type="Proteomes" id="UP000559404">
    <property type="component" value="Unassembled WGS sequence"/>
</dbReference>
<dbReference type="PRINTS" id="PR00081">
    <property type="entry name" value="GDHRDH"/>
</dbReference>
<keyword evidence="2" id="KW-0560">Oxidoreductase</keyword>
<comment type="caution">
    <text evidence="4">The sequence shown here is derived from an EMBL/GenBank/DDBJ whole genome shotgun (WGS) entry which is preliminary data.</text>
</comment>
<evidence type="ECO:0000313" key="5">
    <source>
        <dbReference type="Proteomes" id="UP000559404"/>
    </source>
</evidence>
<dbReference type="Gene3D" id="3.40.50.720">
    <property type="entry name" value="NAD(P)-binding Rossmann-like Domain"/>
    <property type="match status" value="1"/>
</dbReference>
<evidence type="ECO:0000256" key="2">
    <source>
        <dbReference type="ARBA" id="ARBA00023002"/>
    </source>
</evidence>
<gene>
    <name evidence="4" type="ORF">H1W37_03985</name>
</gene>
<feature type="domain" description="Ketoreductase" evidence="3">
    <location>
        <begin position="13"/>
        <end position="193"/>
    </location>
</feature>
<reference evidence="4 5" key="2">
    <citation type="submission" date="2020-08" db="EMBL/GenBank/DDBJ databases">
        <title>Stappia taiwanensis sp. nov., isolated from a coastal thermal spring.</title>
        <authorList>
            <person name="Kampfer P."/>
        </authorList>
    </citation>
    <scope>NUCLEOTIDE SEQUENCE [LARGE SCALE GENOMIC DNA]</scope>
    <source>
        <strain evidence="4 5">DSM 23284</strain>
    </source>
</reference>
<accession>A0A838XPZ5</accession>
<dbReference type="PANTHER" id="PTHR43639:SF1">
    <property type="entry name" value="SHORT-CHAIN DEHYDROGENASE_REDUCTASE FAMILY PROTEIN"/>
    <property type="match status" value="1"/>
</dbReference>
<dbReference type="RefSeq" id="WP_181759001.1">
    <property type="nucleotide sequence ID" value="NZ_BMCR01000004.1"/>
</dbReference>
<organism evidence="4 5">
    <name type="scientific">Stappia taiwanensis</name>
    <dbReference type="NCBI Taxonomy" id="992267"/>
    <lineage>
        <taxon>Bacteria</taxon>
        <taxon>Pseudomonadati</taxon>
        <taxon>Pseudomonadota</taxon>
        <taxon>Alphaproteobacteria</taxon>
        <taxon>Hyphomicrobiales</taxon>
        <taxon>Stappiaceae</taxon>
        <taxon>Stappia</taxon>
    </lineage>
</organism>
<dbReference type="FunFam" id="3.40.50.720:FF:000084">
    <property type="entry name" value="Short-chain dehydrogenase reductase"/>
    <property type="match status" value="1"/>
</dbReference>
<dbReference type="InterPro" id="IPR036291">
    <property type="entry name" value="NAD(P)-bd_dom_sf"/>
</dbReference>
<name>A0A838XPZ5_9HYPH</name>
<dbReference type="PRINTS" id="PR00080">
    <property type="entry name" value="SDRFAMILY"/>
</dbReference>
<dbReference type="Pfam" id="PF13561">
    <property type="entry name" value="adh_short_C2"/>
    <property type="match status" value="1"/>
</dbReference>
<keyword evidence="5" id="KW-1185">Reference proteome</keyword>
<dbReference type="SUPFAM" id="SSF51735">
    <property type="entry name" value="NAD(P)-binding Rossmann-fold domains"/>
    <property type="match status" value="1"/>
</dbReference>
<dbReference type="EMBL" id="JACEON010000003">
    <property type="protein sequence ID" value="MBA4610798.1"/>
    <property type="molecule type" value="Genomic_DNA"/>
</dbReference>
<dbReference type="CDD" id="cd05233">
    <property type="entry name" value="SDR_c"/>
    <property type="match status" value="1"/>
</dbReference>
<comment type="similarity">
    <text evidence="1">Belongs to the short-chain dehydrogenases/reductases (SDR) family.</text>
</comment>
<dbReference type="GO" id="GO:0016491">
    <property type="term" value="F:oxidoreductase activity"/>
    <property type="evidence" value="ECO:0007669"/>
    <property type="project" value="UniProtKB-KW"/>
</dbReference>
<dbReference type="AlphaFoldDB" id="A0A838XPZ5"/>
<dbReference type="PANTHER" id="PTHR43639">
    <property type="entry name" value="OXIDOREDUCTASE, SHORT-CHAIN DEHYDROGENASE/REDUCTASE FAMILY (AFU_ORTHOLOGUE AFUA_5G02870)"/>
    <property type="match status" value="1"/>
</dbReference>
<evidence type="ECO:0000259" key="3">
    <source>
        <dbReference type="SMART" id="SM00822"/>
    </source>
</evidence>
<dbReference type="InterPro" id="IPR002347">
    <property type="entry name" value="SDR_fam"/>
</dbReference>